<reference evidence="3" key="1">
    <citation type="journal article" date="2021" name="G3 (Bethesda)">
        <title>Chromosome assembled and annotated genome sequence of Aspergillus flavus NRRL 3357.</title>
        <authorList>
            <person name="Skerker J.M."/>
            <person name="Pianalto K.M."/>
            <person name="Mondo S.J."/>
            <person name="Yang K."/>
            <person name="Arkin A.P."/>
            <person name="Keller N.P."/>
            <person name="Grigoriev I.V."/>
            <person name="Louise Glass N.L."/>
        </authorList>
    </citation>
    <scope>NUCLEOTIDE SEQUENCE [LARGE SCALE GENOMIC DNA]</scope>
    <source>
        <strain evidence="3">ATCC 200026 / FGSC A1120 / IAM 13836 / NRRL 3357 / JCM 12722 / SRRC 167</strain>
    </source>
</reference>
<dbReference type="EMBL" id="CP044620">
    <property type="protein sequence ID" value="QRD85748.1"/>
    <property type="molecule type" value="Genomic_DNA"/>
</dbReference>
<evidence type="ECO:0000256" key="1">
    <source>
        <dbReference type="SAM" id="Phobius"/>
    </source>
</evidence>
<accession>A0A7U2MLA5</accession>
<proteinExistence type="predicted"/>
<evidence type="ECO:0000313" key="2">
    <source>
        <dbReference type="EMBL" id="QRD85748.1"/>
    </source>
</evidence>
<keyword evidence="3" id="KW-1185">Reference proteome</keyword>
<evidence type="ECO:0000313" key="3">
    <source>
        <dbReference type="Proteomes" id="UP000596276"/>
    </source>
</evidence>
<keyword evidence="1" id="KW-1133">Transmembrane helix</keyword>
<dbReference type="VEuPathDB" id="FungiDB:F9C07_1390275"/>
<organism evidence="2 3">
    <name type="scientific">Aspergillus flavus (strain ATCC 200026 / FGSC A1120 / IAM 13836 / NRRL 3357 / JCM 12722 / SRRC 167)</name>
    <dbReference type="NCBI Taxonomy" id="332952"/>
    <lineage>
        <taxon>Eukaryota</taxon>
        <taxon>Fungi</taxon>
        <taxon>Dikarya</taxon>
        <taxon>Ascomycota</taxon>
        <taxon>Pezizomycotina</taxon>
        <taxon>Eurotiomycetes</taxon>
        <taxon>Eurotiomycetidae</taxon>
        <taxon>Eurotiales</taxon>
        <taxon>Aspergillaceae</taxon>
        <taxon>Aspergillus</taxon>
        <taxon>Aspergillus subgen. Circumdati</taxon>
    </lineage>
</organism>
<feature type="transmembrane region" description="Helical" evidence="1">
    <location>
        <begin position="28"/>
        <end position="55"/>
    </location>
</feature>
<feature type="transmembrane region" description="Helical" evidence="1">
    <location>
        <begin position="61"/>
        <end position="82"/>
    </location>
</feature>
<protein>
    <submittedName>
        <fullName evidence="2">Uncharacterized protein</fullName>
    </submittedName>
</protein>
<keyword evidence="1" id="KW-0812">Transmembrane</keyword>
<sequence length="97" mass="11213">MTGRGEKLGQIIILSRLNLSSSREIPSFLAFFSAINGRNLLNIISWCLFCFAFSPTVWSRIFYPFFILFIHFLFDFCSPFVINQSVPLTHRAFLQAL</sequence>
<dbReference type="Proteomes" id="UP000596276">
    <property type="component" value="Chromosome 3"/>
</dbReference>
<keyword evidence="1" id="KW-0472">Membrane</keyword>
<name>A0A7U2MLA5_ASPFN</name>
<gene>
    <name evidence="2" type="ORF">F9C07_1390275</name>
</gene>
<dbReference type="AlphaFoldDB" id="A0A7U2MLA5"/>